<evidence type="ECO:0000313" key="3">
    <source>
        <dbReference type="Proteomes" id="UP000275078"/>
    </source>
</evidence>
<feature type="region of interest" description="Disordered" evidence="1">
    <location>
        <begin position="29"/>
        <end position="160"/>
    </location>
</feature>
<dbReference type="EMBL" id="ML119783">
    <property type="protein sequence ID" value="RPA74698.1"/>
    <property type="molecule type" value="Genomic_DNA"/>
</dbReference>
<evidence type="ECO:0000313" key="2">
    <source>
        <dbReference type="EMBL" id="RPA74698.1"/>
    </source>
</evidence>
<feature type="compositionally biased region" description="Polar residues" evidence="1">
    <location>
        <begin position="33"/>
        <end position="45"/>
    </location>
</feature>
<dbReference type="Proteomes" id="UP000275078">
    <property type="component" value="Unassembled WGS sequence"/>
</dbReference>
<feature type="compositionally biased region" description="Polar residues" evidence="1">
    <location>
        <begin position="116"/>
        <end position="127"/>
    </location>
</feature>
<evidence type="ECO:0000256" key="1">
    <source>
        <dbReference type="SAM" id="MobiDB-lite"/>
    </source>
</evidence>
<proteinExistence type="predicted"/>
<dbReference type="AlphaFoldDB" id="A0A3N4HQC4"/>
<reference evidence="2 3" key="1">
    <citation type="journal article" date="2018" name="Nat. Ecol. Evol.">
        <title>Pezizomycetes genomes reveal the molecular basis of ectomycorrhizal truffle lifestyle.</title>
        <authorList>
            <person name="Murat C."/>
            <person name="Payen T."/>
            <person name="Noel B."/>
            <person name="Kuo A."/>
            <person name="Morin E."/>
            <person name="Chen J."/>
            <person name="Kohler A."/>
            <person name="Krizsan K."/>
            <person name="Balestrini R."/>
            <person name="Da Silva C."/>
            <person name="Montanini B."/>
            <person name="Hainaut M."/>
            <person name="Levati E."/>
            <person name="Barry K.W."/>
            <person name="Belfiori B."/>
            <person name="Cichocki N."/>
            <person name="Clum A."/>
            <person name="Dockter R.B."/>
            <person name="Fauchery L."/>
            <person name="Guy J."/>
            <person name="Iotti M."/>
            <person name="Le Tacon F."/>
            <person name="Lindquist E.A."/>
            <person name="Lipzen A."/>
            <person name="Malagnac F."/>
            <person name="Mello A."/>
            <person name="Molinier V."/>
            <person name="Miyauchi S."/>
            <person name="Poulain J."/>
            <person name="Riccioni C."/>
            <person name="Rubini A."/>
            <person name="Sitrit Y."/>
            <person name="Splivallo R."/>
            <person name="Traeger S."/>
            <person name="Wang M."/>
            <person name="Zifcakova L."/>
            <person name="Wipf D."/>
            <person name="Zambonelli A."/>
            <person name="Paolocci F."/>
            <person name="Nowrousian M."/>
            <person name="Ottonello S."/>
            <person name="Baldrian P."/>
            <person name="Spatafora J.W."/>
            <person name="Henrissat B."/>
            <person name="Nagy L.G."/>
            <person name="Aury J.M."/>
            <person name="Wincker P."/>
            <person name="Grigoriev I.V."/>
            <person name="Bonfante P."/>
            <person name="Martin F.M."/>
        </authorList>
    </citation>
    <scope>NUCLEOTIDE SEQUENCE [LARGE SCALE GENOMIC DNA]</scope>
    <source>
        <strain evidence="2 3">RN42</strain>
    </source>
</reference>
<name>A0A3N4HQC4_ASCIM</name>
<accession>A0A3N4HQC4</accession>
<feature type="compositionally biased region" description="Basic and acidic residues" evidence="1">
    <location>
        <begin position="132"/>
        <end position="144"/>
    </location>
</feature>
<keyword evidence="3" id="KW-1185">Reference proteome</keyword>
<gene>
    <name evidence="2" type="ORF">BJ508DRAFT_332848</name>
</gene>
<sequence>MSRKSSIASSPIIATVVDQAEKVGKKIAKLTRKLSTTPAPTTQVPDTEEEELTQETEGQAGSEELMAFVARKEERDAEAKANRDPDQSERSQSERLARAQGVHTGDSDTDDSQSTVGRASASSTLFTDSDDPERKELTCREKKDARKAKKRQDAAGPSRQ</sequence>
<organism evidence="2 3">
    <name type="scientific">Ascobolus immersus RN42</name>
    <dbReference type="NCBI Taxonomy" id="1160509"/>
    <lineage>
        <taxon>Eukaryota</taxon>
        <taxon>Fungi</taxon>
        <taxon>Dikarya</taxon>
        <taxon>Ascomycota</taxon>
        <taxon>Pezizomycotina</taxon>
        <taxon>Pezizomycetes</taxon>
        <taxon>Pezizales</taxon>
        <taxon>Ascobolaceae</taxon>
        <taxon>Ascobolus</taxon>
    </lineage>
</organism>
<protein>
    <submittedName>
        <fullName evidence="2">Uncharacterized protein</fullName>
    </submittedName>
</protein>
<feature type="compositionally biased region" description="Basic and acidic residues" evidence="1">
    <location>
        <begin position="70"/>
        <end position="97"/>
    </location>
</feature>